<proteinExistence type="predicted"/>
<dbReference type="InterPro" id="IPR002711">
    <property type="entry name" value="HNH"/>
</dbReference>
<dbReference type="Proteomes" id="UP001058744">
    <property type="component" value="Chromosome"/>
</dbReference>
<evidence type="ECO:0000259" key="1">
    <source>
        <dbReference type="SMART" id="SM00507"/>
    </source>
</evidence>
<organism evidence="2 3">
    <name type="scientific">Pseudomonas asiatica</name>
    <dbReference type="NCBI Taxonomy" id="2219225"/>
    <lineage>
        <taxon>Bacteria</taxon>
        <taxon>Pseudomonadati</taxon>
        <taxon>Pseudomonadota</taxon>
        <taxon>Gammaproteobacteria</taxon>
        <taxon>Pseudomonadales</taxon>
        <taxon>Pseudomonadaceae</taxon>
        <taxon>Pseudomonas</taxon>
    </lineage>
</organism>
<reference evidence="2" key="1">
    <citation type="submission" date="2022-07" db="EMBL/GenBank/DDBJ databases">
        <title>Complete genome of MD9.</title>
        <authorList>
            <person name="Cao G."/>
        </authorList>
    </citation>
    <scope>NUCLEOTIDE SEQUENCE</scope>
    <source>
        <strain evidence="2">MD9</strain>
    </source>
</reference>
<evidence type="ECO:0000313" key="2">
    <source>
        <dbReference type="EMBL" id="UUC18205.1"/>
    </source>
</evidence>
<dbReference type="GO" id="GO:0008270">
    <property type="term" value="F:zinc ion binding"/>
    <property type="evidence" value="ECO:0007669"/>
    <property type="project" value="InterPro"/>
</dbReference>
<keyword evidence="2" id="KW-0378">Hydrolase</keyword>
<name>A0AAJ5LIG3_9PSED</name>
<dbReference type="GO" id="GO:0003676">
    <property type="term" value="F:nucleic acid binding"/>
    <property type="evidence" value="ECO:0007669"/>
    <property type="project" value="InterPro"/>
</dbReference>
<dbReference type="Pfam" id="PF01844">
    <property type="entry name" value="HNH"/>
    <property type="match status" value="1"/>
</dbReference>
<dbReference type="GO" id="GO:0004519">
    <property type="term" value="F:endonuclease activity"/>
    <property type="evidence" value="ECO:0007669"/>
    <property type="project" value="UniProtKB-KW"/>
</dbReference>
<dbReference type="Gene3D" id="1.10.30.50">
    <property type="match status" value="1"/>
</dbReference>
<sequence>MKPITFTGADSTFVNSYDGVNHVLWNSTKGPIVPLRASIRTHYLEEQGYMCAYCRMLKREKHGLSWDVEHIIPKSEYPRFLFEPENLALACKECNLSKHDKNVLTRPLGDKAAYPRDRDSFTIIHPHYDTYSEHMEVAVIAGKVFHRPKNKEKGKETFIMCDLIRFSYEYGEWKDFSYGITKEVNDFLNKCPPDATPQEISRFLGMLSFTVNADFAPQ</sequence>
<dbReference type="EMBL" id="CP101700">
    <property type="protein sequence ID" value="UUC18205.1"/>
    <property type="molecule type" value="Genomic_DNA"/>
</dbReference>
<dbReference type="RefSeq" id="WP_236166585.1">
    <property type="nucleotide sequence ID" value="NZ_CP101700.1"/>
</dbReference>
<dbReference type="AlphaFoldDB" id="A0AAJ5LIG3"/>
<keyword evidence="2" id="KW-0540">Nuclease</keyword>
<protein>
    <submittedName>
        <fullName evidence="2">HNH endonuclease</fullName>
    </submittedName>
</protein>
<accession>A0AAJ5LIG3</accession>
<dbReference type="CDD" id="cd00085">
    <property type="entry name" value="HNHc"/>
    <property type="match status" value="1"/>
</dbReference>
<dbReference type="SMART" id="SM00507">
    <property type="entry name" value="HNHc"/>
    <property type="match status" value="1"/>
</dbReference>
<feature type="domain" description="HNH nuclease" evidence="1">
    <location>
        <begin position="38"/>
        <end position="96"/>
    </location>
</feature>
<gene>
    <name evidence="2" type="ORF">NOV18_23590</name>
</gene>
<dbReference type="InterPro" id="IPR003615">
    <property type="entry name" value="HNH_nuc"/>
</dbReference>
<keyword evidence="2" id="KW-0255">Endonuclease</keyword>
<evidence type="ECO:0000313" key="3">
    <source>
        <dbReference type="Proteomes" id="UP001058744"/>
    </source>
</evidence>